<proteinExistence type="predicted"/>
<dbReference type="Proteomes" id="UP000266441">
    <property type="component" value="Unassembled WGS sequence"/>
</dbReference>
<evidence type="ECO:0000313" key="6">
    <source>
        <dbReference type="Proteomes" id="UP000266441"/>
    </source>
</evidence>
<dbReference type="GO" id="GO:0000976">
    <property type="term" value="F:transcription cis-regulatory region binding"/>
    <property type="evidence" value="ECO:0007669"/>
    <property type="project" value="TreeGrafter"/>
</dbReference>
<dbReference type="SUPFAM" id="SSF46689">
    <property type="entry name" value="Homeodomain-like"/>
    <property type="match status" value="1"/>
</dbReference>
<dbReference type="Pfam" id="PF12833">
    <property type="entry name" value="HTH_18"/>
    <property type="match status" value="1"/>
</dbReference>
<dbReference type="EMBL" id="QWET01000007">
    <property type="protein sequence ID" value="RIH65022.1"/>
    <property type="molecule type" value="Genomic_DNA"/>
</dbReference>
<dbReference type="InterPro" id="IPR009057">
    <property type="entry name" value="Homeodomain-like_sf"/>
</dbReference>
<dbReference type="Gene3D" id="3.40.50.2300">
    <property type="match status" value="2"/>
</dbReference>
<dbReference type="SUPFAM" id="SSF53822">
    <property type="entry name" value="Periplasmic binding protein-like I"/>
    <property type="match status" value="1"/>
</dbReference>
<dbReference type="PANTHER" id="PTHR30146:SF24">
    <property type="entry name" value="XYLOSE OPERON REGULATORY PROTEIN"/>
    <property type="match status" value="1"/>
</dbReference>
<sequence length="391" mass="45673">MKKVLLLIDYSTEFSRRLLKGLIDYTKENGEWTFYRMPMYYKTLLGETGIYNWAKQWKANAIIAQWELGKFDIFKDLKIPVFLQNYKEKNDCFSYITGDYTGTGRLAARFFIQRGYKNFAFCGHKGFRWSIERAEGYQREIEKSGGNYYYFESEGINEIQWSKSHVELKKWLHLLPKPIALFACDDNFAIQISEICKMNKISIPQEISLLGVDNDELICNLSEPTISSIVLNIEKGGYEIGRRIDQVILNNKNESFNISIDPLYLELRNSTEKYSITNKYIREVINYIENNFRNDCNTKSLTDLVPLSRRSLETKFKEEIGTSVYQFILDRRIEYFANLLISTDKDVCEIAIEAGFNTCKNASRFFKKAKGCTPLEFRKKQNKSNEKTGLS</sequence>
<evidence type="ECO:0000256" key="1">
    <source>
        <dbReference type="ARBA" id="ARBA00023015"/>
    </source>
</evidence>
<dbReference type="AlphaFoldDB" id="A0A399D2X5"/>
<evidence type="ECO:0000313" key="5">
    <source>
        <dbReference type="EMBL" id="RIH65022.1"/>
    </source>
</evidence>
<dbReference type="InterPro" id="IPR018060">
    <property type="entry name" value="HTH_AraC"/>
</dbReference>
<dbReference type="GO" id="GO:0003700">
    <property type="term" value="F:DNA-binding transcription factor activity"/>
    <property type="evidence" value="ECO:0007669"/>
    <property type="project" value="InterPro"/>
</dbReference>
<feature type="domain" description="HTH araC/xylS-type" evidence="4">
    <location>
        <begin position="282"/>
        <end position="380"/>
    </location>
</feature>
<keyword evidence="1" id="KW-0805">Transcription regulation</keyword>
<dbReference type="SMART" id="SM00342">
    <property type="entry name" value="HTH_ARAC"/>
    <property type="match status" value="1"/>
</dbReference>
<evidence type="ECO:0000256" key="3">
    <source>
        <dbReference type="ARBA" id="ARBA00023163"/>
    </source>
</evidence>
<comment type="caution">
    <text evidence="5">The sequence shown here is derived from an EMBL/GenBank/DDBJ whole genome shotgun (WGS) entry which is preliminary data.</text>
</comment>
<keyword evidence="6" id="KW-1185">Reference proteome</keyword>
<protein>
    <submittedName>
        <fullName evidence="5">Helix-turn-helix domain-containing protein</fullName>
    </submittedName>
</protein>
<keyword evidence="2" id="KW-0238">DNA-binding</keyword>
<name>A0A399D2X5_9BACT</name>
<dbReference type="InterPro" id="IPR028082">
    <property type="entry name" value="Peripla_BP_I"/>
</dbReference>
<dbReference type="Pfam" id="PF13377">
    <property type="entry name" value="Peripla_BP_3"/>
    <property type="match status" value="1"/>
</dbReference>
<reference evidence="5 6" key="1">
    <citation type="journal article" date="2015" name="Int. J. Syst. Evol. Microbiol.">
        <title>Mariniphaga sediminis sp. nov., isolated from coastal sediment.</title>
        <authorList>
            <person name="Wang F.Q."/>
            <person name="Shen Q.Y."/>
            <person name="Chen G.J."/>
            <person name="Du Z.J."/>
        </authorList>
    </citation>
    <scope>NUCLEOTIDE SEQUENCE [LARGE SCALE GENOMIC DNA]</scope>
    <source>
        <strain evidence="5 6">SY21</strain>
    </source>
</reference>
<evidence type="ECO:0000256" key="2">
    <source>
        <dbReference type="ARBA" id="ARBA00023125"/>
    </source>
</evidence>
<dbReference type="PROSITE" id="PS01124">
    <property type="entry name" value="HTH_ARAC_FAMILY_2"/>
    <property type="match status" value="1"/>
</dbReference>
<accession>A0A399D2X5</accession>
<dbReference type="Gene3D" id="1.10.10.60">
    <property type="entry name" value="Homeodomain-like"/>
    <property type="match status" value="1"/>
</dbReference>
<gene>
    <name evidence="5" type="ORF">D1164_10560</name>
</gene>
<evidence type="ECO:0000259" key="4">
    <source>
        <dbReference type="PROSITE" id="PS01124"/>
    </source>
</evidence>
<dbReference type="OrthoDB" id="9797097at2"/>
<dbReference type="RefSeq" id="WP_119349947.1">
    <property type="nucleotide sequence ID" value="NZ_QWET01000007.1"/>
</dbReference>
<dbReference type="CDD" id="cd01543">
    <property type="entry name" value="PBP1_XylR"/>
    <property type="match status" value="1"/>
</dbReference>
<dbReference type="PANTHER" id="PTHR30146">
    <property type="entry name" value="LACI-RELATED TRANSCRIPTIONAL REPRESSOR"/>
    <property type="match status" value="1"/>
</dbReference>
<keyword evidence="3" id="KW-0804">Transcription</keyword>
<organism evidence="5 6">
    <name type="scientific">Mariniphaga sediminis</name>
    <dbReference type="NCBI Taxonomy" id="1628158"/>
    <lineage>
        <taxon>Bacteria</taxon>
        <taxon>Pseudomonadati</taxon>
        <taxon>Bacteroidota</taxon>
        <taxon>Bacteroidia</taxon>
        <taxon>Marinilabiliales</taxon>
        <taxon>Prolixibacteraceae</taxon>
        <taxon>Mariniphaga</taxon>
    </lineage>
</organism>
<dbReference type="InterPro" id="IPR046335">
    <property type="entry name" value="LacI/GalR-like_sensor"/>
</dbReference>